<evidence type="ECO:0000313" key="1">
    <source>
        <dbReference type="EMBL" id="CAL1388761.1"/>
    </source>
</evidence>
<proteinExistence type="predicted"/>
<protein>
    <submittedName>
        <fullName evidence="1">Uncharacterized protein</fullName>
    </submittedName>
</protein>
<gene>
    <name evidence="1" type="ORF">LTRI10_LOCUS29667</name>
</gene>
<dbReference type="AlphaFoldDB" id="A0AAV2ES09"/>
<accession>A0AAV2ES09</accession>
<reference evidence="1 2" key="1">
    <citation type="submission" date="2024-04" db="EMBL/GenBank/DDBJ databases">
        <authorList>
            <person name="Fracassetti M."/>
        </authorList>
    </citation>
    <scope>NUCLEOTIDE SEQUENCE [LARGE SCALE GENOMIC DNA]</scope>
</reference>
<dbReference type="Proteomes" id="UP001497516">
    <property type="component" value="Chromosome 5"/>
</dbReference>
<sequence length="222" mass="25239">MATADVASSPDLVERRRLAMEVLFGESPISGGEEEDMEIQSNDGSGLVGDQTVEEGFVGDACDNSDEAAGEVFHVHVADVFVTYMFRIGIVTYLFRNNGSPYIDQVYKVVPDDKSTWQHLRFENREAFVKFYKDFTHWRGFGVRRIGEQTRKPKYLKQRKVFYFGARCNKEVFKTGSTLNAKNVGVVVDTEPNKKRKRGETQFGCKAVARWCGVRDCGRHRT</sequence>
<dbReference type="EMBL" id="OZ034818">
    <property type="protein sequence ID" value="CAL1388761.1"/>
    <property type="molecule type" value="Genomic_DNA"/>
</dbReference>
<name>A0AAV2ES09_9ROSI</name>
<organism evidence="1 2">
    <name type="scientific">Linum trigynum</name>
    <dbReference type="NCBI Taxonomy" id="586398"/>
    <lineage>
        <taxon>Eukaryota</taxon>
        <taxon>Viridiplantae</taxon>
        <taxon>Streptophyta</taxon>
        <taxon>Embryophyta</taxon>
        <taxon>Tracheophyta</taxon>
        <taxon>Spermatophyta</taxon>
        <taxon>Magnoliopsida</taxon>
        <taxon>eudicotyledons</taxon>
        <taxon>Gunneridae</taxon>
        <taxon>Pentapetalae</taxon>
        <taxon>rosids</taxon>
        <taxon>fabids</taxon>
        <taxon>Malpighiales</taxon>
        <taxon>Linaceae</taxon>
        <taxon>Linum</taxon>
    </lineage>
</organism>
<keyword evidence="2" id="KW-1185">Reference proteome</keyword>
<evidence type="ECO:0000313" key="2">
    <source>
        <dbReference type="Proteomes" id="UP001497516"/>
    </source>
</evidence>